<name>A0A1I8AQ36_9BILA</name>
<evidence type="ECO:0000313" key="1">
    <source>
        <dbReference type="Proteomes" id="UP000095287"/>
    </source>
</evidence>
<dbReference type="Proteomes" id="UP000095287">
    <property type="component" value="Unplaced"/>
</dbReference>
<keyword evidence="1" id="KW-1185">Reference proteome</keyword>
<protein>
    <submittedName>
        <fullName evidence="2">ANK_REP_REGION domain-containing protein</fullName>
    </submittedName>
</protein>
<dbReference type="WBParaSite" id="L893_g7720.t2">
    <property type="protein sequence ID" value="L893_g7720.t2"/>
    <property type="gene ID" value="L893_g7720"/>
</dbReference>
<evidence type="ECO:0000313" key="2">
    <source>
        <dbReference type="WBParaSite" id="L893_g7720.t2"/>
    </source>
</evidence>
<dbReference type="AlphaFoldDB" id="A0A1I8AQ36"/>
<organism evidence="1 2">
    <name type="scientific">Steinernema glaseri</name>
    <dbReference type="NCBI Taxonomy" id="37863"/>
    <lineage>
        <taxon>Eukaryota</taxon>
        <taxon>Metazoa</taxon>
        <taxon>Ecdysozoa</taxon>
        <taxon>Nematoda</taxon>
        <taxon>Chromadorea</taxon>
        <taxon>Rhabditida</taxon>
        <taxon>Tylenchina</taxon>
        <taxon>Panagrolaimomorpha</taxon>
        <taxon>Strongyloidoidea</taxon>
        <taxon>Steinernematidae</taxon>
        <taxon>Steinernema</taxon>
    </lineage>
</organism>
<sequence length="118" mass="13384">MADRGVKFKMALDPEDSESTRLVADNEDKIASIDGQPVITNRDENIKRNRSDLRYSPDLEPTETDNKVYSTREIDCNMVIVFSECLTLSCLLSTEKTAMLKASVKKRRSLKKRQLAEG</sequence>
<reference evidence="2" key="1">
    <citation type="submission" date="2016-11" db="UniProtKB">
        <authorList>
            <consortium name="WormBaseParasite"/>
        </authorList>
    </citation>
    <scope>IDENTIFICATION</scope>
</reference>
<proteinExistence type="predicted"/>
<accession>A0A1I8AQ36</accession>